<dbReference type="InterPro" id="IPR023833">
    <property type="entry name" value="Signal_pept_SipW-depend-type"/>
</dbReference>
<accession>A0AAF0Z5K6</accession>
<dbReference type="AlphaFoldDB" id="A0AAF0Z5K6"/>
<keyword evidence="2" id="KW-1185">Reference proteome</keyword>
<dbReference type="RefSeq" id="WP_319160682.1">
    <property type="nucleotide sequence ID" value="NZ_CP138359.1"/>
</dbReference>
<protein>
    <submittedName>
        <fullName evidence="1">SipW-dependent-type signal peptide-containing protein</fullName>
    </submittedName>
</protein>
<dbReference type="EMBL" id="CP138359">
    <property type="protein sequence ID" value="WPF83935.1"/>
    <property type="molecule type" value="Genomic_DNA"/>
</dbReference>
<organism evidence="1 2">
    <name type="scientific">Sanguibacter biliveldensis</name>
    <dbReference type="NCBI Taxonomy" id="3030830"/>
    <lineage>
        <taxon>Bacteria</taxon>
        <taxon>Bacillati</taxon>
        <taxon>Actinomycetota</taxon>
        <taxon>Actinomycetes</taxon>
        <taxon>Micrococcales</taxon>
        <taxon>Sanguibacteraceae</taxon>
        <taxon>Sanguibacter</taxon>
    </lineage>
</organism>
<evidence type="ECO:0000313" key="1">
    <source>
        <dbReference type="EMBL" id="WPF83935.1"/>
    </source>
</evidence>
<name>A0AAF0Z5K6_9MICO</name>
<gene>
    <name evidence="1" type="ORF">SANBI_001646</name>
</gene>
<proteinExistence type="predicted"/>
<dbReference type="Proteomes" id="UP001304340">
    <property type="component" value="Chromosome"/>
</dbReference>
<sequence>MTGRRTAKVSRGTRRSSKFKAMLAGGAVLGLGATVTLAAWTDTEWVFAGNAAGNGPGLGTSVFEVEQNVTNPYTEASFVQNETNPGGAVQFGVSALTLTPGDAVYAPVALRTVAGSIAGTVTLQPAVPATGITVTDANQALFNALTVRVAVSATTTTCNAAAFTAGTIIANGPLATTGASAGQALSAAGGNVQHYCFEITLPANPTLPNGTALSALQGRTAAPAWNFSAVSG</sequence>
<evidence type="ECO:0000313" key="2">
    <source>
        <dbReference type="Proteomes" id="UP001304340"/>
    </source>
</evidence>
<dbReference type="NCBIfam" id="TIGR04088">
    <property type="entry name" value="cognate_SipW"/>
    <property type="match status" value="1"/>
</dbReference>
<reference evidence="2" key="1">
    <citation type="submission" date="2023-11" db="EMBL/GenBank/DDBJ databases">
        <authorList>
            <person name="Helweg L.P."/>
            <person name="Kiel A."/>
            <person name="Hitz F."/>
            <person name="Ruckert-Reed C."/>
            <person name="Busche T."/>
            <person name="Kaltschmidt B."/>
            <person name="Kaltschmidt C."/>
        </authorList>
    </citation>
    <scope>NUCLEOTIDE SEQUENCE [LARGE SCALE GENOMIC DNA]</scope>
    <source>
        <strain evidence="2">4.1</strain>
    </source>
</reference>
<dbReference type="KEGG" id="sbil:SANBI_001646"/>